<protein>
    <submittedName>
        <fullName evidence="4">Uncharacterized protein</fullName>
    </submittedName>
</protein>
<evidence type="ECO:0000313" key="4">
    <source>
        <dbReference type="EMBL" id="KDR77838.1"/>
    </source>
</evidence>
<dbReference type="Gene3D" id="2.130.10.10">
    <property type="entry name" value="YVTN repeat-like/Quinoprotein amine dehydrogenase"/>
    <property type="match status" value="2"/>
</dbReference>
<gene>
    <name evidence="4" type="ORF">GALMADRAFT_138884</name>
</gene>
<dbReference type="PROSITE" id="PS50082">
    <property type="entry name" value="WD_REPEATS_2"/>
    <property type="match status" value="1"/>
</dbReference>
<evidence type="ECO:0000256" key="2">
    <source>
        <dbReference type="ARBA" id="ARBA00022737"/>
    </source>
</evidence>
<keyword evidence="2" id="KW-0677">Repeat</keyword>
<dbReference type="InterPro" id="IPR001680">
    <property type="entry name" value="WD40_rpt"/>
</dbReference>
<dbReference type="InterPro" id="IPR015943">
    <property type="entry name" value="WD40/YVTN_repeat-like_dom_sf"/>
</dbReference>
<feature type="repeat" description="WD" evidence="3">
    <location>
        <begin position="247"/>
        <end position="288"/>
    </location>
</feature>
<accession>A0A067TFT8</accession>
<reference evidence="5" key="1">
    <citation type="journal article" date="2014" name="Proc. Natl. Acad. Sci. U.S.A.">
        <title>Extensive sampling of basidiomycete genomes demonstrates inadequacy of the white-rot/brown-rot paradigm for wood decay fungi.</title>
        <authorList>
            <person name="Riley R."/>
            <person name="Salamov A.A."/>
            <person name="Brown D.W."/>
            <person name="Nagy L.G."/>
            <person name="Floudas D."/>
            <person name="Held B.W."/>
            <person name="Levasseur A."/>
            <person name="Lombard V."/>
            <person name="Morin E."/>
            <person name="Otillar R."/>
            <person name="Lindquist E.A."/>
            <person name="Sun H."/>
            <person name="LaButti K.M."/>
            <person name="Schmutz J."/>
            <person name="Jabbour D."/>
            <person name="Luo H."/>
            <person name="Baker S.E."/>
            <person name="Pisabarro A.G."/>
            <person name="Walton J.D."/>
            <person name="Blanchette R.A."/>
            <person name="Henrissat B."/>
            <person name="Martin F."/>
            <person name="Cullen D."/>
            <person name="Hibbett D.S."/>
            <person name="Grigoriev I.V."/>
        </authorList>
    </citation>
    <scope>NUCLEOTIDE SEQUENCE [LARGE SCALE GENOMIC DNA]</scope>
    <source>
        <strain evidence="5">CBS 339.88</strain>
    </source>
</reference>
<dbReference type="OrthoDB" id="3238562at2759"/>
<name>A0A067TFT8_GALM3</name>
<dbReference type="PANTHER" id="PTHR44129">
    <property type="entry name" value="WD REPEAT-CONTAINING PROTEIN POP1"/>
    <property type="match status" value="1"/>
</dbReference>
<dbReference type="SMART" id="SM00320">
    <property type="entry name" value="WD40"/>
    <property type="match status" value="4"/>
</dbReference>
<dbReference type="InterPro" id="IPR050349">
    <property type="entry name" value="WD_LIS1/nudF_dynein_reg"/>
</dbReference>
<keyword evidence="1 3" id="KW-0853">WD repeat</keyword>
<evidence type="ECO:0000256" key="1">
    <source>
        <dbReference type="ARBA" id="ARBA00022574"/>
    </source>
</evidence>
<dbReference type="Proteomes" id="UP000027222">
    <property type="component" value="Unassembled WGS sequence"/>
</dbReference>
<dbReference type="InterPro" id="IPR036322">
    <property type="entry name" value="WD40_repeat_dom_sf"/>
</dbReference>
<proteinExistence type="predicted"/>
<evidence type="ECO:0000313" key="5">
    <source>
        <dbReference type="Proteomes" id="UP000027222"/>
    </source>
</evidence>
<dbReference type="AlphaFoldDB" id="A0A067TFT8"/>
<dbReference type="Pfam" id="PF00400">
    <property type="entry name" value="WD40"/>
    <property type="match status" value="2"/>
</dbReference>
<dbReference type="STRING" id="685588.A0A067TFT8"/>
<dbReference type="HOGENOM" id="CLU_049342_0_0_1"/>
<dbReference type="SUPFAM" id="SSF50978">
    <property type="entry name" value="WD40 repeat-like"/>
    <property type="match status" value="1"/>
</dbReference>
<keyword evidence="5" id="KW-1185">Reference proteome</keyword>
<sequence>MVFNPYSLLHELQPLSRPAKINDLSFSRCSRFLACAGNNYIAVWDTETGDLLQHILVKVPVISIIWHKGKDDCILFGCDDGTICSISDFDPNVENKAHPVLTDVAGIVYSLGTCVGSDYVAIAVGSDIQVAKQITNESYAAFVVMPPPFALPIVEIEADDRIRASAVHLTSGGSRLVASYLNHGIICWDITLKMSLWTIIPGHRHRHIGSSVLSPNSDHILVFNLRDGMDLYEFGNSIPTQSYRYSPNAESNYTTKLGFLNDGRSVICGAQDSRVRIWDTKSGIQQQILPHDLNLIQALACYQGRQYSFIATADASANPLVKIWRAQSEMVETDTFYGTICFPRKGIQTAA</sequence>
<dbReference type="EMBL" id="KL142376">
    <property type="protein sequence ID" value="KDR77838.1"/>
    <property type="molecule type" value="Genomic_DNA"/>
</dbReference>
<evidence type="ECO:0000256" key="3">
    <source>
        <dbReference type="PROSITE-ProRule" id="PRU00221"/>
    </source>
</evidence>
<organism evidence="4 5">
    <name type="scientific">Galerina marginata (strain CBS 339.88)</name>
    <dbReference type="NCBI Taxonomy" id="685588"/>
    <lineage>
        <taxon>Eukaryota</taxon>
        <taxon>Fungi</taxon>
        <taxon>Dikarya</taxon>
        <taxon>Basidiomycota</taxon>
        <taxon>Agaricomycotina</taxon>
        <taxon>Agaricomycetes</taxon>
        <taxon>Agaricomycetidae</taxon>
        <taxon>Agaricales</taxon>
        <taxon>Agaricineae</taxon>
        <taxon>Strophariaceae</taxon>
        <taxon>Galerina</taxon>
    </lineage>
</organism>